<protein>
    <submittedName>
        <fullName evidence="7">NB-ARC domain disease resistance protein</fullName>
    </submittedName>
</protein>
<dbReference type="Pfam" id="PF25019">
    <property type="entry name" value="LRR_R13L1-DRL21"/>
    <property type="match status" value="1"/>
</dbReference>
<accession>A0A0C3VCI9</accession>
<dbReference type="EnsemblPlants" id="AES69083">
    <property type="protein sequence ID" value="AES69083"/>
    <property type="gene ID" value="MTR_3g022060"/>
</dbReference>
<dbReference type="InterPro" id="IPR002182">
    <property type="entry name" value="NB-ARC"/>
</dbReference>
<dbReference type="GO" id="GO:0043531">
    <property type="term" value="F:ADP binding"/>
    <property type="evidence" value="ECO:0007669"/>
    <property type="project" value="InterPro"/>
</dbReference>
<dbReference type="Pfam" id="PF23559">
    <property type="entry name" value="WHD_DRP"/>
    <property type="match status" value="1"/>
</dbReference>
<keyword evidence="9" id="KW-1185">Reference proteome</keyword>
<dbReference type="GO" id="GO:0006952">
    <property type="term" value="P:defense response"/>
    <property type="evidence" value="ECO:0007669"/>
    <property type="project" value="UniProtKB-KW"/>
</dbReference>
<evidence type="ECO:0000313" key="7">
    <source>
        <dbReference type="EMBL" id="AES69083.2"/>
    </source>
</evidence>
<dbReference type="InterPro" id="IPR003591">
    <property type="entry name" value="Leu-rich_rpt_typical-subtyp"/>
</dbReference>
<evidence type="ECO:0000256" key="1">
    <source>
        <dbReference type="ARBA" id="ARBA00022614"/>
    </source>
</evidence>
<dbReference type="SUPFAM" id="SSF52047">
    <property type="entry name" value="RNI-like"/>
    <property type="match status" value="1"/>
</dbReference>
<dbReference type="Gene3D" id="3.80.10.10">
    <property type="entry name" value="Ribonuclease Inhibitor"/>
    <property type="match status" value="3"/>
</dbReference>
<evidence type="ECO:0000313" key="8">
    <source>
        <dbReference type="EnsemblPlants" id="AES69083"/>
    </source>
</evidence>
<keyword evidence="2" id="KW-0677">Repeat</keyword>
<dbReference type="InterPro" id="IPR058922">
    <property type="entry name" value="WHD_DRP"/>
</dbReference>
<keyword evidence="3" id="KW-0611">Plant defense</keyword>
<reference evidence="7 9" key="1">
    <citation type="journal article" date="2011" name="Nature">
        <title>The Medicago genome provides insight into the evolution of rhizobial symbioses.</title>
        <authorList>
            <person name="Young N.D."/>
            <person name="Debelle F."/>
            <person name="Oldroyd G.E."/>
            <person name="Geurts R."/>
            <person name="Cannon S.B."/>
            <person name="Udvardi M.K."/>
            <person name="Benedito V.A."/>
            <person name="Mayer K.F."/>
            <person name="Gouzy J."/>
            <person name="Schoof H."/>
            <person name="Van de Peer Y."/>
            <person name="Proost S."/>
            <person name="Cook D.R."/>
            <person name="Meyers B.C."/>
            <person name="Spannagl M."/>
            <person name="Cheung F."/>
            <person name="De Mita S."/>
            <person name="Krishnakumar V."/>
            <person name="Gundlach H."/>
            <person name="Zhou S."/>
            <person name="Mudge J."/>
            <person name="Bharti A.K."/>
            <person name="Murray J.D."/>
            <person name="Naoumkina M.A."/>
            <person name="Rosen B."/>
            <person name="Silverstein K.A."/>
            <person name="Tang H."/>
            <person name="Rombauts S."/>
            <person name="Zhao P.X."/>
            <person name="Zhou P."/>
            <person name="Barbe V."/>
            <person name="Bardou P."/>
            <person name="Bechner M."/>
            <person name="Bellec A."/>
            <person name="Berger A."/>
            <person name="Berges H."/>
            <person name="Bidwell S."/>
            <person name="Bisseling T."/>
            <person name="Choisne N."/>
            <person name="Couloux A."/>
            <person name="Denny R."/>
            <person name="Deshpande S."/>
            <person name="Dai X."/>
            <person name="Doyle J.J."/>
            <person name="Dudez A.M."/>
            <person name="Farmer A.D."/>
            <person name="Fouteau S."/>
            <person name="Franken C."/>
            <person name="Gibelin C."/>
            <person name="Gish J."/>
            <person name="Goldstein S."/>
            <person name="Gonzalez A.J."/>
            <person name="Green P.J."/>
            <person name="Hallab A."/>
            <person name="Hartog M."/>
            <person name="Hua A."/>
            <person name="Humphray S.J."/>
            <person name="Jeong D.H."/>
            <person name="Jing Y."/>
            <person name="Jocker A."/>
            <person name="Kenton S.M."/>
            <person name="Kim D.J."/>
            <person name="Klee K."/>
            <person name="Lai H."/>
            <person name="Lang C."/>
            <person name="Lin S."/>
            <person name="Macmil S.L."/>
            <person name="Magdelenat G."/>
            <person name="Matthews L."/>
            <person name="McCorrison J."/>
            <person name="Monaghan E.L."/>
            <person name="Mun J.H."/>
            <person name="Najar F.Z."/>
            <person name="Nicholson C."/>
            <person name="Noirot C."/>
            <person name="O'Bleness M."/>
            <person name="Paule C.R."/>
            <person name="Poulain J."/>
            <person name="Prion F."/>
            <person name="Qin B."/>
            <person name="Qu C."/>
            <person name="Retzel E.F."/>
            <person name="Riddle C."/>
            <person name="Sallet E."/>
            <person name="Samain S."/>
            <person name="Samson N."/>
            <person name="Sanders I."/>
            <person name="Saurat O."/>
            <person name="Scarpelli C."/>
            <person name="Schiex T."/>
            <person name="Segurens B."/>
            <person name="Severin A.J."/>
            <person name="Sherrier D.J."/>
            <person name="Shi R."/>
            <person name="Sims S."/>
            <person name="Singer S.R."/>
            <person name="Sinharoy S."/>
            <person name="Sterck L."/>
            <person name="Viollet A."/>
            <person name="Wang B.B."/>
            <person name="Wang K."/>
            <person name="Wang M."/>
            <person name="Wang X."/>
            <person name="Warfsmann J."/>
            <person name="Weissenbach J."/>
            <person name="White D.D."/>
            <person name="White J.D."/>
            <person name="Wiley G.B."/>
            <person name="Wincker P."/>
            <person name="Xing Y."/>
            <person name="Yang L."/>
            <person name="Yao Z."/>
            <person name="Ying F."/>
            <person name="Zhai J."/>
            <person name="Zhou L."/>
            <person name="Zuber A."/>
            <person name="Denarie J."/>
            <person name="Dixon R.A."/>
            <person name="May G.D."/>
            <person name="Schwartz D.C."/>
            <person name="Rogers J."/>
            <person name="Quetier F."/>
            <person name="Town C.D."/>
            <person name="Roe B.A."/>
        </authorList>
    </citation>
    <scope>NUCLEOTIDE SEQUENCE [LARGE SCALE GENOMIC DNA]</scope>
    <source>
        <strain evidence="7">A17</strain>
        <strain evidence="8 9">cv. Jemalong A17</strain>
    </source>
</reference>
<reference evidence="8" key="3">
    <citation type="submission" date="2015-04" db="UniProtKB">
        <authorList>
            <consortium name="EnsemblPlants"/>
        </authorList>
    </citation>
    <scope>IDENTIFICATION</scope>
    <source>
        <strain evidence="8">cv. Jemalong A17</strain>
    </source>
</reference>
<dbReference type="Proteomes" id="UP000002051">
    <property type="component" value="Chromosome 3"/>
</dbReference>
<dbReference type="InterPro" id="IPR001611">
    <property type="entry name" value="Leu-rich_rpt"/>
</dbReference>
<dbReference type="PROSITE" id="PS51450">
    <property type="entry name" value="LRR"/>
    <property type="match status" value="1"/>
</dbReference>
<evidence type="ECO:0000259" key="5">
    <source>
        <dbReference type="Pfam" id="PF23559"/>
    </source>
</evidence>
<dbReference type="InterPro" id="IPR036388">
    <property type="entry name" value="WH-like_DNA-bd_sf"/>
</dbReference>
<dbReference type="HOGENOM" id="CLU_000837_8_8_1"/>
<dbReference type="FunFam" id="1.10.10.10:FF:000322">
    <property type="entry name" value="Probable disease resistance protein At1g63360"/>
    <property type="match status" value="1"/>
</dbReference>
<evidence type="ECO:0000259" key="4">
    <source>
        <dbReference type="Pfam" id="PF00931"/>
    </source>
</evidence>
<dbReference type="SMART" id="SM00369">
    <property type="entry name" value="LRR_TYP"/>
    <property type="match status" value="2"/>
</dbReference>
<dbReference type="Gene3D" id="3.40.50.300">
    <property type="entry name" value="P-loop containing nucleotide triphosphate hydrolases"/>
    <property type="match status" value="1"/>
</dbReference>
<dbReference type="Pfam" id="PF00931">
    <property type="entry name" value="NB-ARC"/>
    <property type="match status" value="1"/>
</dbReference>
<sequence length="1042" mass="119792">MADKVVEAFLGSLFGVRQLLDEIATDAPVKKLKAESQPSTSNIFNFIPTLANPFESRIKDLLKNLDYLAEQKDVLELKNETRVGKEIRVSSKPLERLPTSYLVDAYGIFGRDNDKDEMIKTLLSNNGSSNQTPIISIVGLGGMGKTTFAKLVYNHNMIKEHFELKSWVYVSEYFDVVGLTKAILKSFNSSADGEDLNLLQHELQHILTRKKYFLVLDDIWNGNAERWEQVLLPFNHGSSGSKIIVTTREKESVCEYPILESIGRKILNMCGGLPLAIKSLGQHLRKKFSQDEWMKILETDMWRLSDRDHSINSVLRLSYHNLPSSLKCCFAYCSIFPKGYRFKKDELIKLWMAEGMLKCCGSDKSEEEFGNEIFCDLESISFFQQSFDEIFGTYEYYVMHDLVNDLTKSVSGEFCMQIEGVKVHCISVRTRHIWCSLRSNCVDKLLEPICELRGLRSLILEGNGAKLIRNNVQHDLFSRLTSLRMLSFKHCDLSELVDEISNLNLPDTICVLYNLQTLLLQGNQLADLPSNFSKLINLRHLELPYVTKIPTHIGKLENLRALPYFFVEKQKGYDLKELKKLNHLQGKIYIEGLGNVIDPTDAVTANLKDKKYLEELHMNFCDRIEEMDESIVESNVSVLEALQPNRNLKRLTISRYKGNSFPNWLRGCHLPNLVSLELRSCEICSLLPPLGQLPFLKELRISDCNGIKIIGKEFYGNNSIIVPFRSLEVLKFEQLENWEEWLFIEEFPLLKELEIRNCPKLKRALPQHLPSLEKLKIVCCNELEASIPKGDNIIDLHLVGYESILVNELPTSLKKLVLCESWYIKFSLEQTFLNNTNLEGLEFDFRGFVQCCSLDLLNISLRILSLKGWRSSSFPFALHLFTNLHSLYLSDCTELESFPRGGLPSHLRNLVIWNCPKLIASREEWGLFQLNSLTSLNIRDHDFENVESFPEENLLPPTLPTLQLNNCSNLRIMNYKGFLHLKSLKGLSIHYCPSLERLPEEGLWSSLSSLYVTDCSLINQQYRRDEGERWHSISHIPFVLIY</sequence>
<organism evidence="7 9">
    <name type="scientific">Medicago truncatula</name>
    <name type="common">Barrel medic</name>
    <name type="synonym">Medicago tribuloides</name>
    <dbReference type="NCBI Taxonomy" id="3880"/>
    <lineage>
        <taxon>Eukaryota</taxon>
        <taxon>Viridiplantae</taxon>
        <taxon>Streptophyta</taxon>
        <taxon>Embryophyta</taxon>
        <taxon>Tracheophyta</taxon>
        <taxon>Spermatophyta</taxon>
        <taxon>Magnoliopsida</taxon>
        <taxon>eudicotyledons</taxon>
        <taxon>Gunneridae</taxon>
        <taxon>Pentapetalae</taxon>
        <taxon>rosids</taxon>
        <taxon>fabids</taxon>
        <taxon>Fabales</taxon>
        <taxon>Fabaceae</taxon>
        <taxon>Papilionoideae</taxon>
        <taxon>50 kb inversion clade</taxon>
        <taxon>NPAAA clade</taxon>
        <taxon>Hologalegina</taxon>
        <taxon>IRL clade</taxon>
        <taxon>Trifolieae</taxon>
        <taxon>Medicago</taxon>
    </lineage>
</organism>
<keyword evidence="1" id="KW-0433">Leucine-rich repeat</keyword>
<dbReference type="AlphaFoldDB" id="G7IZ55"/>
<dbReference type="PaxDb" id="3880-AES69083"/>
<evidence type="ECO:0000259" key="6">
    <source>
        <dbReference type="Pfam" id="PF25019"/>
    </source>
</evidence>
<dbReference type="Gene3D" id="1.10.8.430">
    <property type="entry name" value="Helical domain of apoptotic protease-activating factors"/>
    <property type="match status" value="1"/>
</dbReference>
<dbReference type="SUPFAM" id="SSF52058">
    <property type="entry name" value="L domain-like"/>
    <property type="match status" value="1"/>
</dbReference>
<evidence type="ECO:0000256" key="3">
    <source>
        <dbReference type="ARBA" id="ARBA00022821"/>
    </source>
</evidence>
<name>G7IZ55_MEDTR</name>
<dbReference type="PANTHER" id="PTHR36766">
    <property type="entry name" value="PLANT BROAD-SPECTRUM MILDEW RESISTANCE PROTEIN RPW8"/>
    <property type="match status" value="1"/>
</dbReference>
<dbReference type="eggNOG" id="KOG4658">
    <property type="taxonomic scope" value="Eukaryota"/>
</dbReference>
<feature type="domain" description="Disease resistance protein winged helix" evidence="5">
    <location>
        <begin position="335"/>
        <end position="406"/>
    </location>
</feature>
<evidence type="ECO:0000256" key="2">
    <source>
        <dbReference type="ARBA" id="ARBA00022737"/>
    </source>
</evidence>
<proteinExistence type="predicted"/>
<feature type="domain" description="R13L1/DRL21-like LRR repeat region" evidence="6">
    <location>
        <begin position="575"/>
        <end position="704"/>
    </location>
</feature>
<dbReference type="PANTHER" id="PTHR36766:SF40">
    <property type="entry name" value="DISEASE RESISTANCE PROTEIN RGA3"/>
    <property type="match status" value="1"/>
</dbReference>
<dbReference type="SUPFAM" id="SSF52540">
    <property type="entry name" value="P-loop containing nucleoside triphosphate hydrolases"/>
    <property type="match status" value="1"/>
</dbReference>
<gene>
    <name evidence="7" type="ordered locus">MTR_3g022060</name>
</gene>
<dbReference type="EMBL" id="CM001219">
    <property type="protein sequence ID" value="AES69083.2"/>
    <property type="molecule type" value="Genomic_DNA"/>
</dbReference>
<dbReference type="InterPro" id="IPR032675">
    <property type="entry name" value="LRR_dom_sf"/>
</dbReference>
<dbReference type="InterPro" id="IPR056789">
    <property type="entry name" value="LRR_R13L1-DRL21"/>
</dbReference>
<dbReference type="InterPro" id="IPR027417">
    <property type="entry name" value="P-loop_NTPase"/>
</dbReference>
<dbReference type="PRINTS" id="PR00364">
    <property type="entry name" value="DISEASERSIST"/>
</dbReference>
<dbReference type="FunFam" id="3.40.50.300:FF:001091">
    <property type="entry name" value="Probable disease resistance protein At1g61300"/>
    <property type="match status" value="1"/>
</dbReference>
<reference evidence="7 9" key="2">
    <citation type="journal article" date="2014" name="BMC Genomics">
        <title>An improved genome release (version Mt4.0) for the model legume Medicago truncatula.</title>
        <authorList>
            <person name="Tang H."/>
            <person name="Krishnakumar V."/>
            <person name="Bidwell S."/>
            <person name="Rosen B."/>
            <person name="Chan A."/>
            <person name="Zhou S."/>
            <person name="Gentzbittel L."/>
            <person name="Childs K.L."/>
            <person name="Yandell M."/>
            <person name="Gundlach H."/>
            <person name="Mayer K.F."/>
            <person name="Schwartz D.C."/>
            <person name="Town C.D."/>
        </authorList>
    </citation>
    <scope>GENOME REANNOTATION</scope>
    <source>
        <strain evidence="8 9">cv. Jemalong A17</strain>
    </source>
</reference>
<evidence type="ECO:0000313" key="9">
    <source>
        <dbReference type="Proteomes" id="UP000002051"/>
    </source>
</evidence>
<feature type="domain" description="NB-ARC" evidence="4">
    <location>
        <begin position="113"/>
        <end position="257"/>
    </location>
</feature>
<accession>G7IZ55</accession>
<dbReference type="Gene3D" id="1.10.10.10">
    <property type="entry name" value="Winged helix-like DNA-binding domain superfamily/Winged helix DNA-binding domain"/>
    <property type="match status" value="1"/>
</dbReference>
<dbReference type="InterPro" id="IPR042197">
    <property type="entry name" value="Apaf_helical"/>
</dbReference>